<dbReference type="RefSeq" id="WP_112146847.1">
    <property type="nucleotide sequence ID" value="NZ_PGTO01000018.1"/>
</dbReference>
<dbReference type="Proteomes" id="UP000251075">
    <property type="component" value="Unassembled WGS sequence"/>
</dbReference>
<gene>
    <name evidence="2" type="ORF">CU669_17285</name>
</gene>
<comment type="caution">
    <text evidence="2">The sequence shown here is derived from an EMBL/GenBank/DDBJ whole genome shotgun (WGS) entry which is preliminary data.</text>
</comment>
<dbReference type="OrthoDB" id="7355120at2"/>
<evidence type="ECO:0000313" key="3">
    <source>
        <dbReference type="Proteomes" id="UP000251075"/>
    </source>
</evidence>
<sequence>MKAILILCLLALGGCMLPSADQPAHFARMGRFMGLIANCGCSDISVDRMRADFGQALGGRYSAAEIKAMKGYVDLGAAEQWQNMPLVCGEVCSQRCMVQSVVEPLGGRGMGEKACLVNERDLHLTDGNQFDMPGGTQN</sequence>
<keyword evidence="1" id="KW-0732">Signal</keyword>
<dbReference type="EMBL" id="PGTO01000018">
    <property type="protein sequence ID" value="RAU20693.1"/>
    <property type="molecule type" value="Genomic_DNA"/>
</dbReference>
<accession>A0A364NUD9</accession>
<reference evidence="2 3" key="1">
    <citation type="submission" date="2017-11" db="EMBL/GenBank/DDBJ databases">
        <title>Draft genome sequence of magnetotactic bacterium Magnetospirillum kuznetsovii LBB-42.</title>
        <authorList>
            <person name="Grouzdev D.S."/>
            <person name="Rysina M.S."/>
            <person name="Baslerov R.V."/>
            <person name="Koziaeva V."/>
        </authorList>
    </citation>
    <scope>NUCLEOTIDE SEQUENCE [LARGE SCALE GENOMIC DNA]</scope>
    <source>
        <strain evidence="2 3">LBB-42</strain>
    </source>
</reference>
<keyword evidence="3" id="KW-1185">Reference proteome</keyword>
<organism evidence="2 3">
    <name type="scientific">Paramagnetospirillum kuznetsovii</name>
    <dbReference type="NCBI Taxonomy" id="2053833"/>
    <lineage>
        <taxon>Bacteria</taxon>
        <taxon>Pseudomonadati</taxon>
        <taxon>Pseudomonadota</taxon>
        <taxon>Alphaproteobacteria</taxon>
        <taxon>Rhodospirillales</taxon>
        <taxon>Magnetospirillaceae</taxon>
        <taxon>Paramagnetospirillum</taxon>
    </lineage>
</organism>
<feature type="signal peptide" evidence="1">
    <location>
        <begin position="1"/>
        <end position="20"/>
    </location>
</feature>
<proteinExistence type="predicted"/>
<protein>
    <recommendedName>
        <fullName evidence="4">Lipoprotein</fullName>
    </recommendedName>
</protein>
<dbReference type="AlphaFoldDB" id="A0A364NUD9"/>
<evidence type="ECO:0008006" key="4">
    <source>
        <dbReference type="Google" id="ProtNLM"/>
    </source>
</evidence>
<evidence type="ECO:0000256" key="1">
    <source>
        <dbReference type="SAM" id="SignalP"/>
    </source>
</evidence>
<dbReference type="PROSITE" id="PS51257">
    <property type="entry name" value="PROKAR_LIPOPROTEIN"/>
    <property type="match status" value="1"/>
</dbReference>
<name>A0A364NUD9_9PROT</name>
<feature type="chain" id="PRO_5016595341" description="Lipoprotein" evidence="1">
    <location>
        <begin position="21"/>
        <end position="138"/>
    </location>
</feature>
<evidence type="ECO:0000313" key="2">
    <source>
        <dbReference type="EMBL" id="RAU20693.1"/>
    </source>
</evidence>